<dbReference type="PANTHER" id="PTHR30336:SF20">
    <property type="entry name" value="DUF218 DOMAIN-CONTAINING PROTEIN"/>
    <property type="match status" value="1"/>
</dbReference>
<organism evidence="2 3">
    <name type="scientific">Kutzneria viridogrisea</name>
    <dbReference type="NCBI Taxonomy" id="47990"/>
    <lineage>
        <taxon>Bacteria</taxon>
        <taxon>Bacillati</taxon>
        <taxon>Actinomycetota</taxon>
        <taxon>Actinomycetes</taxon>
        <taxon>Pseudonocardiales</taxon>
        <taxon>Pseudonocardiaceae</taxon>
        <taxon>Kutzneria</taxon>
    </lineage>
</organism>
<dbReference type="InterPro" id="IPR051599">
    <property type="entry name" value="Cell_Envelope_Assoc"/>
</dbReference>
<sequence length="179" mass="19485">MSHCSTVRLYRQGLFPLVVFSGATSATTAARFPAGEAVAYRDHALSLGVPDSAILVETRASNTGQNIELSRTLLASRGVAAGSVMLISKPYMQCRAYATCRKLWPEVDVVCASEPMELADYITEIGDERLVVDMLVGDLQRILIYPSRGFAVPQRVPAEVEAAYRDLVAAGYTSRLVRE</sequence>
<name>A0ABR6BCB6_9PSEU</name>
<dbReference type="RefSeq" id="WP_318296062.1">
    <property type="nucleotide sequence ID" value="NZ_BAAABQ010000001.1"/>
</dbReference>
<evidence type="ECO:0000313" key="2">
    <source>
        <dbReference type="EMBL" id="MBA8924523.1"/>
    </source>
</evidence>
<evidence type="ECO:0000313" key="3">
    <source>
        <dbReference type="Proteomes" id="UP000517916"/>
    </source>
</evidence>
<keyword evidence="3" id="KW-1185">Reference proteome</keyword>
<gene>
    <name evidence="2" type="ORF">BC739_001720</name>
</gene>
<dbReference type="PANTHER" id="PTHR30336">
    <property type="entry name" value="INNER MEMBRANE PROTEIN, PROBABLE PERMEASE"/>
    <property type="match status" value="1"/>
</dbReference>
<dbReference type="EMBL" id="JACJID010000001">
    <property type="protein sequence ID" value="MBA8924523.1"/>
    <property type="molecule type" value="Genomic_DNA"/>
</dbReference>
<comment type="caution">
    <text evidence="2">The sequence shown here is derived from an EMBL/GenBank/DDBJ whole genome shotgun (WGS) entry which is preliminary data.</text>
</comment>
<reference evidence="2 3" key="1">
    <citation type="submission" date="2020-08" db="EMBL/GenBank/DDBJ databases">
        <title>Genomic Encyclopedia of Archaeal and Bacterial Type Strains, Phase II (KMG-II): from individual species to whole genera.</title>
        <authorList>
            <person name="Goeker M."/>
        </authorList>
    </citation>
    <scope>NUCLEOTIDE SEQUENCE [LARGE SCALE GENOMIC DNA]</scope>
    <source>
        <strain evidence="2 3">DSM 43850</strain>
    </source>
</reference>
<dbReference type="Proteomes" id="UP000517916">
    <property type="component" value="Unassembled WGS sequence"/>
</dbReference>
<dbReference type="Gene3D" id="3.40.50.620">
    <property type="entry name" value="HUPs"/>
    <property type="match status" value="1"/>
</dbReference>
<protein>
    <submittedName>
        <fullName evidence="2">Uncharacterized SAM-binding protein YcdF (DUF218 family)</fullName>
    </submittedName>
</protein>
<accession>A0ABR6BCB6</accession>
<evidence type="ECO:0000259" key="1">
    <source>
        <dbReference type="Pfam" id="PF02698"/>
    </source>
</evidence>
<dbReference type="InterPro" id="IPR003848">
    <property type="entry name" value="DUF218"/>
</dbReference>
<feature type="domain" description="DUF218" evidence="1">
    <location>
        <begin position="6"/>
        <end position="109"/>
    </location>
</feature>
<dbReference type="InterPro" id="IPR014729">
    <property type="entry name" value="Rossmann-like_a/b/a_fold"/>
</dbReference>
<dbReference type="CDD" id="cd06259">
    <property type="entry name" value="YdcF-like"/>
    <property type="match status" value="1"/>
</dbReference>
<dbReference type="Pfam" id="PF02698">
    <property type="entry name" value="DUF218"/>
    <property type="match status" value="1"/>
</dbReference>
<proteinExistence type="predicted"/>